<accession>A0A6A5YDY6</accession>
<evidence type="ECO:0000256" key="2">
    <source>
        <dbReference type="SAM" id="MobiDB-lite"/>
    </source>
</evidence>
<evidence type="ECO:0000313" key="5">
    <source>
        <dbReference type="EMBL" id="KAF2089031.1"/>
    </source>
</evidence>
<evidence type="ECO:0000256" key="1">
    <source>
        <dbReference type="ARBA" id="ARBA00022737"/>
    </source>
</evidence>
<proteinExistence type="predicted"/>
<dbReference type="InterPro" id="IPR011990">
    <property type="entry name" value="TPR-like_helical_dom_sf"/>
</dbReference>
<feature type="domain" description="Nephrocystin 3-like N-terminal" evidence="4">
    <location>
        <begin position="257"/>
        <end position="424"/>
    </location>
</feature>
<evidence type="ECO:0000259" key="4">
    <source>
        <dbReference type="Pfam" id="PF24883"/>
    </source>
</evidence>
<evidence type="ECO:0000313" key="6">
    <source>
        <dbReference type="Proteomes" id="UP000799776"/>
    </source>
</evidence>
<keyword evidence="6" id="KW-1185">Reference proteome</keyword>
<dbReference type="Proteomes" id="UP000799776">
    <property type="component" value="Unassembled WGS sequence"/>
</dbReference>
<dbReference type="Pfam" id="PF24883">
    <property type="entry name" value="NPHP3_N"/>
    <property type="match status" value="1"/>
</dbReference>
<dbReference type="SUPFAM" id="SSF52540">
    <property type="entry name" value="P-loop containing nucleoside triphosphate hydrolases"/>
    <property type="match status" value="1"/>
</dbReference>
<sequence length="2012" mass="232279">MTGSGAICRLPKTDILRERTIRTTTIMKTRLGSSSSQFLESIYTIDDFLEAIASERIRFMPHDGSKWDKVLRWAECFAGYIYILHEAVHGFMPHSETATRMIWSSVLSLLQMGPCHVNVLTKAFSVFHGLGLSTSLILRQQNLLTATAETRRELAYAYSDLMELTCAVSAHYMTKVQGNARIEIDDFADNFRGIIDTFYSHRDRICNSMWSTHVDGLFGGEPFEITEIRSFLEPADRRMRAVLTSRASLSNYRAEFTCEWFSSHLENFLRRKNKVLLITGAQGCGKTVLSDWIMESLQGSMDQTPYDAVYYRVERDIPYTTTSLSLVKSLALQIIDRNIGDEHLLLHTKRAMNMAVSGSPAAAVEQALWKALTHEARHTRTIIVIDGLDQLIGGQTSALAVLDQLHSVTTHSDKSGFKTIVLSRPLQKAAPSLTQHISIQGESVTEDIRHFVSAMLNDKSQFKTMSDKDKTSISHKVADKARGSFLWADFAFECLTHKQTLSGFLNYLDRAPKTVEAFFDHHVFDLKFDRVETRAILSWILAAERPLLLEEIKHLLEIDVKTCSISPRFGSIEDDVRRACGGIVSITDGFVSLKHSSMRHHLVTCKTDEFTFELKEAQRGLTIRCLAYVKIFLQEDVEATFRRMPISDAYSLFDRFELLEYCTLYWTTHFHSSSFHQGDGTIRMSDPLKRCFPNTAFLALLEGSCSYWHRTRMETEKFQVLAFDLRKMVLGVQSAACLQSLIFVVQSCQALGSTKLSEYSFDAWKMSKIIGHISIALACAEVFIHATASVAVTKRTTIVIQREEVLKFVIETQKHIHGASHESTIKYTKILAELYVSVREIDQAVILYRELYEITIQRYGHFHEETTTVYEILISQLTSLSRYDTVLELVITFHEYVVRTLAIHDTRRIKSTMTLIRMYEERKEIVKAEEVLVTYWRSITSSASSSTVIETKIDVAIEYSRFLCRHSRREEAEVIMRGVWSEVQIYKEEYRSETFVKRVKMIAEEFRSLKIFSMARSIFTYLWNSFQRTERLSSTIATEIATSLAETVTEMMNTTSTSESTTTTTEENTLTIEEEETLREVFESTLTASTSSSSSSTITTSTIKTSVALATSYSKQARWSKVVEIYSKTLSKVWSSVESVEIKASTIEHTEEVIDVAMSLAHSHFMMLHVEKAELIYQKIFRSLLFQKKCEQRFLVRTFRTIIEFYEKIYRFERAIEVYREFYVHLQKRFGKTHAFTIEIILAYGSLARRLGKDKRAEEAYYEIYISYRGEDGCCHADGLDAGFVLCELYEADCRWEAARQVYACLWRTFLTHGHEYKLDMQFSERVYEKYMHILEHKTKTEYTVIRQLAVEYRQTCIKHYGAHSEITVKSTMHLAQICERNEKYHEESMSLYEEVLKITEQSSKISKTSKSTTTTSTTLKTTSRSVTQIVRKRLAQMYSSKTSTVFKAVSLYQEQYENSISQYGYSSEESISIMKELVMVYRKQGTQESTLKATQILRTSVTEIFKRETCSERLIESAQAIARTYIECDFKETALTIIQELRKTVIEEVRTKKTTSTERTSYAFFAAFSEVIVATSSFSAIMAEIRSEIILYESYFRITRTQNQVLSIMERGSRLRIFLRECKRIQEAERIEAEMFEVFIKHVSSSVKRTTVHSFFMICLDLMITEHAEAAILERSIQMVLECTNSLRFQDAYDFALLVDRFVHLEGGFHSRQHVLAGFRLCLYLTGRRTKQCQDAKLYQAMLELSKTILRETLEASLVLSLSFTEMDPSELNEIAVLLGEQQNYEDLERILNDLWSSRIVQKTWSSTIVIWIGRRLIETRFTRGYYDDAIHLCKDIRYNLTRVWGSLDPTTMEFTNLLSELYTSRQQYSHAMALHEDILSHLAYDDDHELDQCETAPVKVALHQVEYLKNTYQRLGTWDRQAQAYKDLFAELSRRFEEDRAWMEKQPQIEKWPVKGASATWGCWKKPEDFGFVVRNIKAEKKKPSVLRRTSSSFAQVMMRQFSGQKVLVE</sequence>
<name>A0A6A5YDY6_9PEZI</name>
<dbReference type="InterPro" id="IPR056884">
    <property type="entry name" value="NPHP3-like_N"/>
</dbReference>
<protein>
    <submittedName>
        <fullName evidence="5">Uncharacterized protein</fullName>
    </submittedName>
</protein>
<feature type="region of interest" description="Disordered" evidence="2">
    <location>
        <begin position="1052"/>
        <end position="1071"/>
    </location>
</feature>
<dbReference type="InterPro" id="IPR027417">
    <property type="entry name" value="P-loop_NTPase"/>
</dbReference>
<dbReference type="Gene3D" id="3.40.50.300">
    <property type="entry name" value="P-loop containing nucleotide triphosphate hydrolases"/>
    <property type="match status" value="1"/>
</dbReference>
<dbReference type="PANTHER" id="PTHR10039:SF11">
    <property type="entry name" value="NACHT DOMAIN PROTEIN (AFU_ORTHOLOGUE AFUA_1G01490)"/>
    <property type="match status" value="1"/>
</dbReference>
<dbReference type="Pfam" id="PF22939">
    <property type="entry name" value="WHD_GPIID"/>
    <property type="match status" value="1"/>
</dbReference>
<keyword evidence="1" id="KW-0677">Repeat</keyword>
<dbReference type="EMBL" id="ML978715">
    <property type="protein sequence ID" value="KAF2089031.1"/>
    <property type="molecule type" value="Genomic_DNA"/>
</dbReference>
<dbReference type="OrthoDB" id="2546325at2759"/>
<evidence type="ECO:0000259" key="3">
    <source>
        <dbReference type="Pfam" id="PF22939"/>
    </source>
</evidence>
<dbReference type="PANTHER" id="PTHR10039">
    <property type="entry name" value="AMELOGENIN"/>
    <property type="match status" value="1"/>
</dbReference>
<gene>
    <name evidence="5" type="ORF">K490DRAFT_38494</name>
</gene>
<dbReference type="Gene3D" id="1.25.40.10">
    <property type="entry name" value="Tetratricopeptide repeat domain"/>
    <property type="match status" value="3"/>
</dbReference>
<dbReference type="InterPro" id="IPR054471">
    <property type="entry name" value="GPIID_WHD"/>
</dbReference>
<reference evidence="5" key="1">
    <citation type="journal article" date="2020" name="Stud. Mycol.">
        <title>101 Dothideomycetes genomes: a test case for predicting lifestyles and emergence of pathogens.</title>
        <authorList>
            <person name="Haridas S."/>
            <person name="Albert R."/>
            <person name="Binder M."/>
            <person name="Bloem J."/>
            <person name="Labutti K."/>
            <person name="Salamov A."/>
            <person name="Andreopoulos B."/>
            <person name="Baker S."/>
            <person name="Barry K."/>
            <person name="Bills G."/>
            <person name="Bluhm B."/>
            <person name="Cannon C."/>
            <person name="Castanera R."/>
            <person name="Culley D."/>
            <person name="Daum C."/>
            <person name="Ezra D."/>
            <person name="Gonzalez J."/>
            <person name="Henrissat B."/>
            <person name="Kuo A."/>
            <person name="Liang C."/>
            <person name="Lipzen A."/>
            <person name="Lutzoni F."/>
            <person name="Magnuson J."/>
            <person name="Mondo S."/>
            <person name="Nolan M."/>
            <person name="Ohm R."/>
            <person name="Pangilinan J."/>
            <person name="Park H.-J."/>
            <person name="Ramirez L."/>
            <person name="Alfaro M."/>
            <person name="Sun H."/>
            <person name="Tritt A."/>
            <person name="Yoshinaga Y."/>
            <person name="Zwiers L.-H."/>
            <person name="Turgeon B."/>
            <person name="Goodwin S."/>
            <person name="Spatafora J."/>
            <person name="Crous P."/>
            <person name="Grigoriev I."/>
        </authorList>
    </citation>
    <scope>NUCLEOTIDE SEQUENCE</scope>
    <source>
        <strain evidence="5">CBS 121410</strain>
    </source>
</reference>
<organism evidence="5 6">
    <name type="scientific">Saccharata proteae CBS 121410</name>
    <dbReference type="NCBI Taxonomy" id="1314787"/>
    <lineage>
        <taxon>Eukaryota</taxon>
        <taxon>Fungi</taxon>
        <taxon>Dikarya</taxon>
        <taxon>Ascomycota</taxon>
        <taxon>Pezizomycotina</taxon>
        <taxon>Dothideomycetes</taxon>
        <taxon>Dothideomycetes incertae sedis</taxon>
        <taxon>Botryosphaeriales</taxon>
        <taxon>Saccharataceae</taxon>
        <taxon>Saccharata</taxon>
    </lineage>
</organism>
<feature type="domain" description="GPI inositol-deacylase winged helix" evidence="3">
    <location>
        <begin position="530"/>
        <end position="604"/>
    </location>
</feature>